<protein>
    <submittedName>
        <fullName evidence="1">4688_t:CDS:1</fullName>
    </submittedName>
</protein>
<sequence>MNEEETSHVSIWINIEFGKPVFFEYPKYLEGLESDELDDEVTMWYKFASMEKSSNLQNRLYKDMEDIKHVLFVSIVHLILRQGVKLSTLWYVPDLCSSMFISKEFLNELFSKNPNLETFAWIC</sequence>
<evidence type="ECO:0000313" key="2">
    <source>
        <dbReference type="Proteomes" id="UP000789375"/>
    </source>
</evidence>
<gene>
    <name evidence="1" type="ORF">FMOSSE_LOCUS7720</name>
</gene>
<name>A0A9N9BPP5_FUNMO</name>
<organism evidence="1 2">
    <name type="scientific">Funneliformis mosseae</name>
    <name type="common">Endomycorrhizal fungus</name>
    <name type="synonym">Glomus mosseae</name>
    <dbReference type="NCBI Taxonomy" id="27381"/>
    <lineage>
        <taxon>Eukaryota</taxon>
        <taxon>Fungi</taxon>
        <taxon>Fungi incertae sedis</taxon>
        <taxon>Mucoromycota</taxon>
        <taxon>Glomeromycotina</taxon>
        <taxon>Glomeromycetes</taxon>
        <taxon>Glomerales</taxon>
        <taxon>Glomeraceae</taxon>
        <taxon>Funneliformis</taxon>
    </lineage>
</organism>
<accession>A0A9N9BPP5</accession>
<dbReference type="EMBL" id="CAJVPP010001857">
    <property type="protein sequence ID" value="CAG8576380.1"/>
    <property type="molecule type" value="Genomic_DNA"/>
</dbReference>
<reference evidence="1" key="1">
    <citation type="submission" date="2021-06" db="EMBL/GenBank/DDBJ databases">
        <authorList>
            <person name="Kallberg Y."/>
            <person name="Tangrot J."/>
            <person name="Rosling A."/>
        </authorList>
    </citation>
    <scope>NUCLEOTIDE SEQUENCE</scope>
    <source>
        <strain evidence="1">87-6 pot B 2015</strain>
    </source>
</reference>
<dbReference type="AlphaFoldDB" id="A0A9N9BPP5"/>
<dbReference type="Proteomes" id="UP000789375">
    <property type="component" value="Unassembled WGS sequence"/>
</dbReference>
<evidence type="ECO:0000313" key="1">
    <source>
        <dbReference type="EMBL" id="CAG8576380.1"/>
    </source>
</evidence>
<proteinExistence type="predicted"/>
<comment type="caution">
    <text evidence="1">The sequence shown here is derived from an EMBL/GenBank/DDBJ whole genome shotgun (WGS) entry which is preliminary data.</text>
</comment>
<keyword evidence="2" id="KW-1185">Reference proteome</keyword>